<gene>
    <name evidence="22" type="ORF">K4G66_19685</name>
</gene>
<evidence type="ECO:0000256" key="3">
    <source>
        <dbReference type="ARBA" id="ARBA00004496"/>
    </source>
</evidence>
<feature type="domain" description="PAC" evidence="21">
    <location>
        <begin position="457"/>
        <end position="509"/>
    </location>
</feature>
<feature type="domain" description="PAS" evidence="20">
    <location>
        <begin position="253"/>
        <end position="326"/>
    </location>
</feature>
<evidence type="ECO:0000259" key="19">
    <source>
        <dbReference type="PROSITE" id="PS50109"/>
    </source>
</evidence>
<evidence type="ECO:0000256" key="4">
    <source>
        <dbReference type="ARBA" id="ARBA00012438"/>
    </source>
</evidence>
<organism evidence="22">
    <name type="scientific">Roseihalotalea indica</name>
    <dbReference type="NCBI Taxonomy" id="2867963"/>
    <lineage>
        <taxon>Bacteria</taxon>
        <taxon>Pseudomonadati</taxon>
        <taxon>Bacteroidota</taxon>
        <taxon>Cytophagia</taxon>
        <taxon>Cytophagales</taxon>
        <taxon>Catalimonadaceae</taxon>
        <taxon>Roseihalotalea</taxon>
    </lineage>
</organism>
<dbReference type="Pfam" id="PF07730">
    <property type="entry name" value="HisKA_3"/>
    <property type="match status" value="1"/>
</dbReference>
<dbReference type="CDD" id="cd00130">
    <property type="entry name" value="PAS"/>
    <property type="match status" value="4"/>
</dbReference>
<name>A0AA49JBH0_9BACT</name>
<evidence type="ECO:0000256" key="11">
    <source>
        <dbReference type="ARBA" id="ARBA00022741"/>
    </source>
</evidence>
<evidence type="ECO:0000256" key="9">
    <source>
        <dbReference type="ARBA" id="ARBA00022679"/>
    </source>
</evidence>
<dbReference type="Pfam" id="PF02518">
    <property type="entry name" value="HATPase_c"/>
    <property type="match status" value="1"/>
</dbReference>
<dbReference type="Gene3D" id="3.30.565.10">
    <property type="entry name" value="Histidine kinase-like ATPase, C-terminal domain"/>
    <property type="match status" value="1"/>
</dbReference>
<evidence type="ECO:0000256" key="17">
    <source>
        <dbReference type="ARBA" id="ARBA00024827"/>
    </source>
</evidence>
<keyword evidence="14" id="KW-0408">Iron</keyword>
<dbReference type="GO" id="GO:0046983">
    <property type="term" value="F:protein dimerization activity"/>
    <property type="evidence" value="ECO:0007669"/>
    <property type="project" value="InterPro"/>
</dbReference>
<dbReference type="GO" id="GO:0046872">
    <property type="term" value="F:metal ion binding"/>
    <property type="evidence" value="ECO:0007669"/>
    <property type="project" value="UniProtKB-KW"/>
</dbReference>
<dbReference type="Gene3D" id="1.20.5.1930">
    <property type="match status" value="1"/>
</dbReference>
<accession>A0AA49JBH0</accession>
<dbReference type="SMART" id="SM00091">
    <property type="entry name" value="PAS"/>
    <property type="match status" value="4"/>
</dbReference>
<evidence type="ECO:0000256" key="7">
    <source>
        <dbReference type="ARBA" id="ARBA00022490"/>
    </source>
</evidence>
<keyword evidence="10" id="KW-0479">Metal-binding</keyword>
<dbReference type="SMART" id="SM00387">
    <property type="entry name" value="HATPase_c"/>
    <property type="match status" value="1"/>
</dbReference>
<keyword evidence="8" id="KW-0597">Phosphoprotein</keyword>
<dbReference type="InterPro" id="IPR050482">
    <property type="entry name" value="Sensor_HK_TwoCompSys"/>
</dbReference>
<dbReference type="InterPro" id="IPR036890">
    <property type="entry name" value="HATPase_C_sf"/>
</dbReference>
<dbReference type="InterPro" id="IPR011712">
    <property type="entry name" value="Sig_transdc_His_kin_sub3_dim/P"/>
</dbReference>
<feature type="domain" description="PAS" evidence="20">
    <location>
        <begin position="381"/>
        <end position="452"/>
    </location>
</feature>
<dbReference type="Pfam" id="PF08448">
    <property type="entry name" value="PAS_4"/>
    <property type="match status" value="1"/>
</dbReference>
<dbReference type="SUPFAM" id="SSF55874">
    <property type="entry name" value="ATPase domain of HSP90 chaperone/DNA topoisomerase II/histidine kinase"/>
    <property type="match status" value="1"/>
</dbReference>
<dbReference type="CDD" id="cd16917">
    <property type="entry name" value="HATPase_UhpB-NarQ-NarX-like"/>
    <property type="match status" value="1"/>
</dbReference>
<dbReference type="InterPro" id="IPR013656">
    <property type="entry name" value="PAS_4"/>
</dbReference>
<dbReference type="PRINTS" id="PR00344">
    <property type="entry name" value="BCTRLSENSOR"/>
</dbReference>
<feature type="domain" description="PAS" evidence="20">
    <location>
        <begin position="7"/>
        <end position="59"/>
    </location>
</feature>
<dbReference type="InterPro" id="IPR003594">
    <property type="entry name" value="HATPase_dom"/>
</dbReference>
<evidence type="ECO:0000259" key="21">
    <source>
        <dbReference type="PROSITE" id="PS50113"/>
    </source>
</evidence>
<proteinExistence type="predicted"/>
<dbReference type="PROSITE" id="PS50113">
    <property type="entry name" value="PAC"/>
    <property type="match status" value="2"/>
</dbReference>
<reference evidence="22" key="1">
    <citation type="journal article" date="2023" name="Comput. Struct. Biotechnol. J.">
        <title>Discovery of a novel marine Bacteroidetes with a rich repertoire of carbohydrate-active enzymes.</title>
        <authorList>
            <person name="Chen B."/>
            <person name="Liu G."/>
            <person name="Chen Q."/>
            <person name="Wang H."/>
            <person name="Liu L."/>
            <person name="Tang K."/>
        </authorList>
    </citation>
    <scope>NUCLEOTIDE SEQUENCE</scope>
    <source>
        <strain evidence="22">TK19036</strain>
    </source>
</reference>
<keyword evidence="15" id="KW-0902">Two-component regulatory system</keyword>
<dbReference type="InterPro" id="IPR035965">
    <property type="entry name" value="PAS-like_dom_sf"/>
</dbReference>
<evidence type="ECO:0000256" key="8">
    <source>
        <dbReference type="ARBA" id="ARBA00022553"/>
    </source>
</evidence>
<comment type="cofactor">
    <cofactor evidence="2">
        <name>[4Fe-4S] cluster</name>
        <dbReference type="ChEBI" id="CHEBI:49883"/>
    </cofactor>
</comment>
<evidence type="ECO:0000313" key="22">
    <source>
        <dbReference type="EMBL" id="WKN34598.1"/>
    </source>
</evidence>
<dbReference type="InterPro" id="IPR004358">
    <property type="entry name" value="Sig_transdc_His_kin-like_C"/>
</dbReference>
<keyword evidence="9" id="KW-0808">Transferase</keyword>
<comment type="subcellular location">
    <subcellularLocation>
        <location evidence="3">Cytoplasm</location>
    </subcellularLocation>
</comment>
<evidence type="ECO:0000256" key="10">
    <source>
        <dbReference type="ARBA" id="ARBA00022723"/>
    </source>
</evidence>
<dbReference type="NCBIfam" id="TIGR00229">
    <property type="entry name" value="sensory_box"/>
    <property type="match status" value="4"/>
</dbReference>
<evidence type="ECO:0000256" key="15">
    <source>
        <dbReference type="ARBA" id="ARBA00023012"/>
    </source>
</evidence>
<dbReference type="Pfam" id="PF13426">
    <property type="entry name" value="PAS_9"/>
    <property type="match status" value="3"/>
</dbReference>
<dbReference type="GO" id="GO:0005524">
    <property type="term" value="F:ATP binding"/>
    <property type="evidence" value="ECO:0007669"/>
    <property type="project" value="UniProtKB-KW"/>
</dbReference>
<evidence type="ECO:0000259" key="20">
    <source>
        <dbReference type="PROSITE" id="PS50112"/>
    </source>
</evidence>
<dbReference type="InterPro" id="IPR000014">
    <property type="entry name" value="PAS"/>
</dbReference>
<evidence type="ECO:0000256" key="16">
    <source>
        <dbReference type="ARBA" id="ARBA00023014"/>
    </source>
</evidence>
<sequence>MNHFTANQKVLRALVEASVMGILVVDTDGKIAMVNPYGQDLFGYGDKELIGQSLEVLIPASLRNAHVQMRQSFFADPKARPMGIGRKLRGVRKNGEQFPVEVSLGHMQVDQQHYAIAFIVDVTAQQLVKDQNTLLSKIFHESLNGIYVFDATTLQITQANTGAFEQTGYSPEALSHLHPWDLTSEETEESFRQRIAPLQTLRNQKISYETTFVRKDQRSFPAEVHLQRFVYNSGEVYMQIVIDISERRQAEEALTLQSEITKNLAEGVLLLKAKDATIVYSNAQLDHMFGYQNSELYGQHVSVLSAPAEENRKSVFLDIVHALQKTGAWSGEVCNQRKNGTTFWCLVSASAFEHPTYGRVWVAALTDVDQRKKAEEALEKEKKKFQMYLDVAAALFIVVEKDYTVSLINQRGCDILGYSEEEVIGQHWFDLFIPASERENVLSVFNRAMQDQIENIEYFENKVKTRTRGERLIEWHNTIIRDAAGKPVATLSSGVDITEKRKAEQAMTHALIEGQELERKRIAKELHDGLGQSLTAIRLHLNALESDVAQFTQKNKDSFDKLKLILQTTTQEVKSISRDLMPNILQDYGLVKALEFLCQTINDTNTVQVHLQVYNMERTLDQSSTIGLYRVSQELINNALKHAQATRIDIQLVGHNSSIVLSVEDDGIGFDHEKNNSSPSRGYGLTNIETRVKSLSGTFNVETRSGEGTLVIVEIPLNQSLHARH</sequence>
<evidence type="ECO:0000256" key="12">
    <source>
        <dbReference type="ARBA" id="ARBA00022777"/>
    </source>
</evidence>
<dbReference type="InterPro" id="IPR001610">
    <property type="entry name" value="PAC"/>
</dbReference>
<evidence type="ECO:0000256" key="5">
    <source>
        <dbReference type="ARBA" id="ARBA00017322"/>
    </source>
</evidence>
<keyword evidence="6" id="KW-0004">4Fe-4S</keyword>
<reference evidence="22" key="2">
    <citation type="journal article" date="2024" name="Antonie Van Leeuwenhoek">
        <title>Roseihalotalea indica gen. nov., sp. nov., a halophilic Bacteroidetes from mesopelagic Southwest Indian Ocean with higher carbohydrate metabolic potential.</title>
        <authorList>
            <person name="Chen B."/>
            <person name="Zhang M."/>
            <person name="Lin D."/>
            <person name="Ye J."/>
            <person name="Tang K."/>
        </authorList>
    </citation>
    <scope>NUCLEOTIDE SEQUENCE</scope>
    <source>
        <strain evidence="22">TK19036</strain>
    </source>
</reference>
<comment type="catalytic activity">
    <reaction evidence="1">
        <text>ATP + protein L-histidine = ADP + protein N-phospho-L-histidine.</text>
        <dbReference type="EC" id="2.7.13.3"/>
    </reaction>
</comment>
<dbReference type="EC" id="2.7.13.3" evidence="4"/>
<protein>
    <recommendedName>
        <fullName evidence="5">Oxygen sensor histidine kinase NreB</fullName>
        <ecNumber evidence="4">2.7.13.3</ecNumber>
    </recommendedName>
    <alternativeName>
        <fullName evidence="18">Nitrogen regulation protein B</fullName>
    </alternativeName>
</protein>
<feature type="domain" description="PAC" evidence="21">
    <location>
        <begin position="206"/>
        <end position="256"/>
    </location>
</feature>
<dbReference type="InterPro" id="IPR000700">
    <property type="entry name" value="PAS-assoc_C"/>
</dbReference>
<evidence type="ECO:0000256" key="1">
    <source>
        <dbReference type="ARBA" id="ARBA00000085"/>
    </source>
</evidence>
<dbReference type="SMART" id="SM00086">
    <property type="entry name" value="PAC"/>
    <property type="match status" value="4"/>
</dbReference>
<evidence type="ECO:0000256" key="13">
    <source>
        <dbReference type="ARBA" id="ARBA00022840"/>
    </source>
</evidence>
<dbReference type="PANTHER" id="PTHR24421:SF10">
    <property type="entry name" value="NITRATE_NITRITE SENSOR PROTEIN NARQ"/>
    <property type="match status" value="1"/>
</dbReference>
<dbReference type="AlphaFoldDB" id="A0AA49JBH0"/>
<keyword evidence="7" id="KW-0963">Cytoplasm</keyword>
<dbReference type="GO" id="GO:0016020">
    <property type="term" value="C:membrane"/>
    <property type="evidence" value="ECO:0007669"/>
    <property type="project" value="InterPro"/>
</dbReference>
<dbReference type="GO" id="GO:0005737">
    <property type="term" value="C:cytoplasm"/>
    <property type="evidence" value="ECO:0007669"/>
    <property type="project" value="UniProtKB-SubCell"/>
</dbReference>
<comment type="function">
    <text evidence="17">Member of the two-component regulatory system NreB/NreC involved in the control of dissimilatory nitrate/nitrite reduction in response to oxygen. NreB functions as a direct oxygen sensor histidine kinase which is autophosphorylated, in the absence of oxygen, probably at the conserved histidine residue, and transfers its phosphate group probably to a conserved aspartate residue of NreC. NreB/NreC activates the expression of the nitrate (narGHJI) and nitrite (nir) reductase operons, as well as the putative nitrate transporter gene narT.</text>
</comment>
<evidence type="ECO:0000256" key="14">
    <source>
        <dbReference type="ARBA" id="ARBA00023004"/>
    </source>
</evidence>
<evidence type="ECO:0000256" key="2">
    <source>
        <dbReference type="ARBA" id="ARBA00001966"/>
    </source>
</evidence>
<dbReference type="SUPFAM" id="SSF55785">
    <property type="entry name" value="PYP-like sensor domain (PAS domain)"/>
    <property type="match status" value="4"/>
</dbReference>
<dbReference type="PROSITE" id="PS50112">
    <property type="entry name" value="PAS"/>
    <property type="match status" value="3"/>
</dbReference>
<keyword evidence="11" id="KW-0547">Nucleotide-binding</keyword>
<dbReference type="PROSITE" id="PS50109">
    <property type="entry name" value="HIS_KIN"/>
    <property type="match status" value="1"/>
</dbReference>
<dbReference type="GO" id="GO:0000155">
    <property type="term" value="F:phosphorelay sensor kinase activity"/>
    <property type="evidence" value="ECO:0007669"/>
    <property type="project" value="InterPro"/>
</dbReference>
<dbReference type="PANTHER" id="PTHR24421">
    <property type="entry name" value="NITRATE/NITRITE SENSOR PROTEIN NARX-RELATED"/>
    <property type="match status" value="1"/>
</dbReference>
<evidence type="ECO:0000256" key="18">
    <source>
        <dbReference type="ARBA" id="ARBA00030800"/>
    </source>
</evidence>
<keyword evidence="13" id="KW-0067">ATP-binding</keyword>
<dbReference type="EMBL" id="CP120682">
    <property type="protein sequence ID" value="WKN34598.1"/>
    <property type="molecule type" value="Genomic_DNA"/>
</dbReference>
<dbReference type="InterPro" id="IPR005467">
    <property type="entry name" value="His_kinase_dom"/>
</dbReference>
<dbReference type="GO" id="GO:0051539">
    <property type="term" value="F:4 iron, 4 sulfur cluster binding"/>
    <property type="evidence" value="ECO:0007669"/>
    <property type="project" value="UniProtKB-KW"/>
</dbReference>
<dbReference type="Gene3D" id="3.30.450.20">
    <property type="entry name" value="PAS domain"/>
    <property type="match status" value="4"/>
</dbReference>
<evidence type="ECO:0000256" key="6">
    <source>
        <dbReference type="ARBA" id="ARBA00022485"/>
    </source>
</evidence>
<keyword evidence="16" id="KW-0411">Iron-sulfur</keyword>
<feature type="domain" description="Histidine kinase" evidence="19">
    <location>
        <begin position="525"/>
        <end position="719"/>
    </location>
</feature>
<keyword evidence="12" id="KW-0418">Kinase</keyword>